<dbReference type="EMBL" id="BIFH01000037">
    <property type="protein sequence ID" value="GCE00153.1"/>
    <property type="molecule type" value="Genomic_DNA"/>
</dbReference>
<accession>A0A401YZU4</accession>
<name>A0A401YZU4_9ACTN</name>
<comment type="caution">
    <text evidence="2">The sequence shown here is derived from an EMBL/GenBank/DDBJ whole genome shotgun (WGS) entry which is preliminary data.</text>
</comment>
<proteinExistence type="predicted"/>
<feature type="region of interest" description="Disordered" evidence="1">
    <location>
        <begin position="391"/>
        <end position="430"/>
    </location>
</feature>
<sequence length="803" mass="84283">MYQSADLAALLDHLSPAEAVRLSTRLPAASRHEVLAEALPASPEVRAAIVAWAIEEGDGDDRDALIRGSAPNADVPEALAGAGDPALRVAAYLHPSATAALRRRMLAGGPDVPPVPEELRDRLLASRSRLLLGPARAAADRTIAAHAARHVRGPRRQPPPHAPEDVHAWFRASIPARPTDYRTRLRRTAVRRRNARLAAVVFEAWSRADWITLARLHAADPLDPATADHLATHPACLAAAPDVAPLLAGTLDGVVHAAVAGLRAGVLTPGGLYTRTGNAPLLLAALADPGFGVLSREIPGIREAHAALRETVRRVLGDDPTHWRSLLALLRGDFPGTIPELLRAAALLPPPEVYPPHPEHTLRSGGSPWTFLLALAESATVGSVVAALAAPADPSSPAGHSADRATAIGTPVPAFGPGDGWGEEMSRLPEGSPLPGALIAAFAAVADEPARAEFARRHGGDPEVAESLVGLDDPAVNAALILKHRPRTRTIRRILSGTAAAGGPPGAIPLHPSVFADADTPWPRVARTHRVHCNDPALIVDALRTQTAMCAGYQTAACRRLVALGRADLVRDFVTGSRGTGRAEPHTILTRTLAELPDPDDAGVVAEALRELAAELFLADLRTPNLSDLLCHFEFDAEPDWAAVRATRADGGLIRIAGILSRLDDLPADVARAVLTADPDRCATTLAPRSAALARLALDTAELPRPNGGPGAYPNSPDWPERCLREGLFAIEDLIARGRPAGAVLRICRALPATTHGADDLVADLIARHGPLSPDAWAVFAAMMGDFPGTLPELLGVAVAATA</sequence>
<keyword evidence="3" id="KW-1185">Reference proteome</keyword>
<organism evidence="2 3">
    <name type="scientific">Embleya hyalina</name>
    <dbReference type="NCBI Taxonomy" id="516124"/>
    <lineage>
        <taxon>Bacteria</taxon>
        <taxon>Bacillati</taxon>
        <taxon>Actinomycetota</taxon>
        <taxon>Actinomycetes</taxon>
        <taxon>Kitasatosporales</taxon>
        <taxon>Streptomycetaceae</taxon>
        <taxon>Embleya</taxon>
    </lineage>
</organism>
<evidence type="ECO:0000313" key="3">
    <source>
        <dbReference type="Proteomes" id="UP000286931"/>
    </source>
</evidence>
<protein>
    <submittedName>
        <fullName evidence="2">Uncharacterized protein</fullName>
    </submittedName>
</protein>
<dbReference type="RefSeq" id="WP_126641895.1">
    <property type="nucleotide sequence ID" value="NZ_BIFH01000037.1"/>
</dbReference>
<evidence type="ECO:0000256" key="1">
    <source>
        <dbReference type="SAM" id="MobiDB-lite"/>
    </source>
</evidence>
<evidence type="ECO:0000313" key="2">
    <source>
        <dbReference type="EMBL" id="GCE00153.1"/>
    </source>
</evidence>
<dbReference type="AlphaFoldDB" id="A0A401YZU4"/>
<dbReference type="Proteomes" id="UP000286931">
    <property type="component" value="Unassembled WGS sequence"/>
</dbReference>
<feature type="compositionally biased region" description="Low complexity" evidence="1">
    <location>
        <begin position="391"/>
        <end position="400"/>
    </location>
</feature>
<reference evidence="2 3" key="1">
    <citation type="submission" date="2018-12" db="EMBL/GenBank/DDBJ databases">
        <title>Draft genome sequence of Embleya hyalina NBRC 13850T.</title>
        <authorList>
            <person name="Komaki H."/>
            <person name="Hosoyama A."/>
            <person name="Kimura A."/>
            <person name="Ichikawa N."/>
            <person name="Tamura T."/>
        </authorList>
    </citation>
    <scope>NUCLEOTIDE SEQUENCE [LARGE SCALE GENOMIC DNA]</scope>
    <source>
        <strain evidence="2 3">NBRC 13850</strain>
    </source>
</reference>
<gene>
    <name evidence="2" type="ORF">EHYA_07878</name>
</gene>